<evidence type="ECO:0000313" key="2">
    <source>
        <dbReference type="Proteomes" id="UP000606600"/>
    </source>
</evidence>
<organism evidence="1 2">
    <name type="scientific">Mucilaginibacter pankratovii</name>
    <dbReference type="NCBI Taxonomy" id="2772110"/>
    <lineage>
        <taxon>Bacteria</taxon>
        <taxon>Pseudomonadati</taxon>
        <taxon>Bacteroidota</taxon>
        <taxon>Sphingobacteriia</taxon>
        <taxon>Sphingobacteriales</taxon>
        <taxon>Sphingobacteriaceae</taxon>
        <taxon>Mucilaginibacter</taxon>
    </lineage>
</organism>
<accession>A0ABR7WM81</accession>
<evidence type="ECO:0008006" key="3">
    <source>
        <dbReference type="Google" id="ProtNLM"/>
    </source>
</evidence>
<reference evidence="1 2" key="1">
    <citation type="submission" date="2020-09" db="EMBL/GenBank/DDBJ databases">
        <title>Novel species of Mucilaginibacter isolated from a glacier on the Tibetan Plateau.</title>
        <authorList>
            <person name="Liu Q."/>
            <person name="Xin Y.-H."/>
        </authorList>
    </citation>
    <scope>NUCLEOTIDE SEQUENCE [LARGE SCALE GENOMIC DNA]</scope>
    <source>
        <strain evidence="1 2">ZT4R22</strain>
    </source>
</reference>
<proteinExistence type="predicted"/>
<name>A0ABR7WM81_9SPHI</name>
<comment type="caution">
    <text evidence="1">The sequence shown here is derived from an EMBL/GenBank/DDBJ whole genome shotgun (WGS) entry which is preliminary data.</text>
</comment>
<keyword evidence="2" id="KW-1185">Reference proteome</keyword>
<dbReference type="RefSeq" id="WP_191188118.1">
    <property type="nucleotide sequence ID" value="NZ_JACWMY010000003.1"/>
</dbReference>
<evidence type="ECO:0000313" key="1">
    <source>
        <dbReference type="EMBL" id="MBD1363443.1"/>
    </source>
</evidence>
<sequence length="142" mass="16381">MNHTAPSSKHLRFDIDPEIYKTAFVELEYKPYIEVQIGRNINSDTHWIGVVWRINYFIAGTNKDVIGYLGENKVTVLSVENKEKDLEVIKKFISNAFLNVEIYLLEKLAGRIQIAPFLSRASIDGLAQQILLFLDELGYYKK</sequence>
<dbReference type="Proteomes" id="UP000606600">
    <property type="component" value="Unassembled WGS sequence"/>
</dbReference>
<gene>
    <name evidence="1" type="ORF">IDJ77_06445</name>
</gene>
<dbReference type="EMBL" id="JACWMY010000003">
    <property type="protein sequence ID" value="MBD1363443.1"/>
    <property type="molecule type" value="Genomic_DNA"/>
</dbReference>
<protein>
    <recommendedName>
        <fullName evidence="3">YbjN domain-containing protein</fullName>
    </recommendedName>
</protein>